<accession>A0ABV5F9N1</accession>
<protein>
    <submittedName>
        <fullName evidence="1">DsrE family protein</fullName>
    </submittedName>
</protein>
<comment type="caution">
    <text evidence="1">The sequence shown here is derived from an EMBL/GenBank/DDBJ whole genome shotgun (WGS) entry which is preliminary data.</text>
</comment>
<keyword evidence="2" id="KW-1185">Reference proteome</keyword>
<evidence type="ECO:0000313" key="1">
    <source>
        <dbReference type="EMBL" id="MFB9056160.1"/>
    </source>
</evidence>
<dbReference type="RefSeq" id="WP_379860360.1">
    <property type="nucleotide sequence ID" value="NZ_JBHMFC010000016.1"/>
</dbReference>
<dbReference type="InterPro" id="IPR027396">
    <property type="entry name" value="DsrEFH-like"/>
</dbReference>
<dbReference type="EMBL" id="JBHMFC010000016">
    <property type="protein sequence ID" value="MFB9056160.1"/>
    <property type="molecule type" value="Genomic_DNA"/>
</dbReference>
<evidence type="ECO:0000313" key="2">
    <source>
        <dbReference type="Proteomes" id="UP001589585"/>
    </source>
</evidence>
<dbReference type="Pfam" id="PF02635">
    <property type="entry name" value="DsrE"/>
    <property type="match status" value="1"/>
</dbReference>
<dbReference type="Proteomes" id="UP001589585">
    <property type="component" value="Unassembled WGS sequence"/>
</dbReference>
<gene>
    <name evidence="1" type="ORF">ACFFU9_05325</name>
</gene>
<dbReference type="InterPro" id="IPR003787">
    <property type="entry name" value="Sulphur_relay_DsrE/F-like"/>
</dbReference>
<proteinExistence type="predicted"/>
<dbReference type="SUPFAM" id="SSF75169">
    <property type="entry name" value="DsrEFH-like"/>
    <property type="match status" value="1"/>
</dbReference>
<reference evidence="1 2" key="1">
    <citation type="submission" date="2024-09" db="EMBL/GenBank/DDBJ databases">
        <authorList>
            <person name="Sun Q."/>
            <person name="Mori K."/>
        </authorList>
    </citation>
    <scope>NUCLEOTIDE SEQUENCE [LARGE SCALE GENOMIC DNA]</scope>
    <source>
        <strain evidence="1 2">CECT 8622</strain>
    </source>
</reference>
<name>A0ABV5F9N1_9FLAO</name>
<sequence length="141" mass="16100">MKKTRLYIFVFLTSIFGVKETHAQSDFNKKKQHYIVLTKKTEQLNPIILAAKALALEDGEKHGEFHIVVCGKTVEDLINTVKMKPLITMANQQDVKLFACGFSLKKFNINAQELPHPIKVVENGILYHFQLQKKGFKSITL</sequence>
<dbReference type="Gene3D" id="3.40.1260.10">
    <property type="entry name" value="DsrEFH-like"/>
    <property type="match status" value="1"/>
</dbReference>
<organism evidence="1 2">
    <name type="scientific">Mariniflexile ostreae</name>
    <dbReference type="NCBI Taxonomy" id="1520892"/>
    <lineage>
        <taxon>Bacteria</taxon>
        <taxon>Pseudomonadati</taxon>
        <taxon>Bacteroidota</taxon>
        <taxon>Flavobacteriia</taxon>
        <taxon>Flavobacteriales</taxon>
        <taxon>Flavobacteriaceae</taxon>
        <taxon>Mariniflexile</taxon>
    </lineage>
</organism>